<dbReference type="SUPFAM" id="SSF51735">
    <property type="entry name" value="NAD(P)-binding Rossmann-fold domains"/>
    <property type="match status" value="1"/>
</dbReference>
<dbReference type="GO" id="GO:0055129">
    <property type="term" value="P:L-proline biosynthetic process"/>
    <property type="evidence" value="ECO:0007669"/>
    <property type="project" value="TreeGrafter"/>
</dbReference>
<sequence>MKRTSLGFIGGGRITRIFLQAMKNVVNTSVKVCDINQETLDRLKQEYPYIETFPSISSLSEQDVIFIALHPPVIKEVSSEIAEVVSNGTTVVSLAPKFTIKQLSQLLNTTNIIRVIPNATSFINKGFNPVCFSKDISIDTRKHFFEMLEVTGACFETEEEKLEAYAIVSAMLPTYFWFQWNEMEQIGQKIGLTAQESKNAVYESLKAALDLMYHSKLNNNEVVDLIPVKPIADKEELVKELFNEKLLTLFQKIKPL</sequence>
<keyword evidence="7" id="KW-1185">Reference proteome</keyword>
<evidence type="ECO:0000256" key="3">
    <source>
        <dbReference type="ARBA" id="ARBA00023002"/>
    </source>
</evidence>
<evidence type="ECO:0000256" key="1">
    <source>
        <dbReference type="ARBA" id="ARBA00005525"/>
    </source>
</evidence>
<keyword evidence="3" id="KW-0560">Oxidoreductase</keyword>
<evidence type="ECO:0000256" key="4">
    <source>
        <dbReference type="PIRSR" id="PIRSR000193-1"/>
    </source>
</evidence>
<evidence type="ECO:0000259" key="5">
    <source>
        <dbReference type="Pfam" id="PF03807"/>
    </source>
</evidence>
<dbReference type="Pfam" id="PF03807">
    <property type="entry name" value="F420_oxidored"/>
    <property type="match status" value="1"/>
</dbReference>
<dbReference type="Gene3D" id="3.40.50.720">
    <property type="entry name" value="NAD(P)-binding Rossmann-like Domain"/>
    <property type="match status" value="1"/>
</dbReference>
<dbReference type="InterPro" id="IPR036291">
    <property type="entry name" value="NAD(P)-bd_dom_sf"/>
</dbReference>
<comment type="caution">
    <text evidence="6">The sequence shown here is derived from an EMBL/GenBank/DDBJ whole genome shotgun (WGS) entry which is preliminary data.</text>
</comment>
<dbReference type="InterPro" id="IPR028939">
    <property type="entry name" value="P5C_Rdtase_cat_N"/>
</dbReference>
<dbReference type="PANTHER" id="PTHR11645">
    <property type="entry name" value="PYRROLINE-5-CARBOXYLATE REDUCTASE"/>
    <property type="match status" value="1"/>
</dbReference>
<proteinExistence type="inferred from homology"/>
<evidence type="ECO:0000313" key="6">
    <source>
        <dbReference type="EMBL" id="MCW3805529.1"/>
    </source>
</evidence>
<gene>
    <name evidence="6" type="ORF">OM074_07800</name>
</gene>
<keyword evidence="2 4" id="KW-0521">NADP</keyword>
<feature type="domain" description="Pyrroline-5-carboxylate reductase catalytic N-terminal" evidence="5">
    <location>
        <begin position="6"/>
        <end position="95"/>
    </location>
</feature>
<evidence type="ECO:0000313" key="7">
    <source>
        <dbReference type="Proteomes" id="UP001207408"/>
    </source>
</evidence>
<dbReference type="EMBL" id="JAPDPI010000012">
    <property type="protein sequence ID" value="MCW3805529.1"/>
    <property type="molecule type" value="Genomic_DNA"/>
</dbReference>
<dbReference type="InterPro" id="IPR000304">
    <property type="entry name" value="Pyrroline-COOH_reductase"/>
</dbReference>
<dbReference type="GO" id="GO:0004735">
    <property type="term" value="F:pyrroline-5-carboxylate reductase activity"/>
    <property type="evidence" value="ECO:0007669"/>
    <property type="project" value="InterPro"/>
</dbReference>
<dbReference type="PANTHER" id="PTHR11645:SF0">
    <property type="entry name" value="PYRROLINE-5-CARBOXYLATE REDUCTASE 3"/>
    <property type="match status" value="1"/>
</dbReference>
<dbReference type="Proteomes" id="UP001207408">
    <property type="component" value="Unassembled WGS sequence"/>
</dbReference>
<name>A0AAE3MDH4_9BACT</name>
<feature type="binding site" evidence="4">
    <location>
        <begin position="68"/>
        <end position="71"/>
    </location>
    <ligand>
        <name>NADP(+)</name>
        <dbReference type="ChEBI" id="CHEBI:58349"/>
    </ligand>
</feature>
<organism evidence="6 7">
    <name type="scientific">Plebeiibacterium marinum</name>
    <dbReference type="NCBI Taxonomy" id="2992111"/>
    <lineage>
        <taxon>Bacteria</taxon>
        <taxon>Pseudomonadati</taxon>
        <taxon>Bacteroidota</taxon>
        <taxon>Bacteroidia</taxon>
        <taxon>Marinilabiliales</taxon>
        <taxon>Marinilabiliaceae</taxon>
        <taxon>Plebeiibacterium</taxon>
    </lineage>
</organism>
<dbReference type="AlphaFoldDB" id="A0AAE3MDH4"/>
<dbReference type="PIRSF" id="PIRSF000193">
    <property type="entry name" value="Pyrrol-5-carb_rd"/>
    <property type="match status" value="1"/>
</dbReference>
<comment type="similarity">
    <text evidence="1">Belongs to the pyrroline-5-carboxylate reductase family.</text>
</comment>
<reference evidence="6" key="1">
    <citation type="submission" date="2022-10" db="EMBL/GenBank/DDBJ databases">
        <authorList>
            <person name="Yu W.X."/>
        </authorList>
    </citation>
    <scope>NUCLEOTIDE SEQUENCE</scope>
    <source>
        <strain evidence="6">D04</strain>
    </source>
</reference>
<evidence type="ECO:0000256" key="2">
    <source>
        <dbReference type="ARBA" id="ARBA00022857"/>
    </source>
</evidence>
<accession>A0AAE3MDH4</accession>
<protein>
    <submittedName>
        <fullName evidence="6">NAD(P)-binding domain-containing protein</fullName>
    </submittedName>
</protein>
<dbReference type="RefSeq" id="WP_301198900.1">
    <property type="nucleotide sequence ID" value="NZ_JAPDPI010000012.1"/>
</dbReference>